<organism evidence="1 2">
    <name type="scientific">Parelaphostrongylus tenuis</name>
    <name type="common">Meningeal worm</name>
    <dbReference type="NCBI Taxonomy" id="148309"/>
    <lineage>
        <taxon>Eukaryota</taxon>
        <taxon>Metazoa</taxon>
        <taxon>Ecdysozoa</taxon>
        <taxon>Nematoda</taxon>
        <taxon>Chromadorea</taxon>
        <taxon>Rhabditida</taxon>
        <taxon>Rhabditina</taxon>
        <taxon>Rhabditomorpha</taxon>
        <taxon>Strongyloidea</taxon>
        <taxon>Metastrongylidae</taxon>
        <taxon>Parelaphostrongylus</taxon>
    </lineage>
</organism>
<name>A0AAD5QTX6_PARTN</name>
<reference evidence="1" key="1">
    <citation type="submission" date="2021-06" db="EMBL/GenBank/DDBJ databases">
        <title>Parelaphostrongylus tenuis whole genome reference sequence.</title>
        <authorList>
            <person name="Garwood T.J."/>
            <person name="Larsen P.A."/>
            <person name="Fountain-Jones N.M."/>
            <person name="Garbe J.R."/>
            <person name="Macchietto M.G."/>
            <person name="Kania S.A."/>
            <person name="Gerhold R.W."/>
            <person name="Richards J.E."/>
            <person name="Wolf T.M."/>
        </authorList>
    </citation>
    <scope>NUCLEOTIDE SEQUENCE</scope>
    <source>
        <strain evidence="1">MNPRO001-30</strain>
        <tissue evidence="1">Meninges</tissue>
    </source>
</reference>
<dbReference type="AlphaFoldDB" id="A0AAD5QTX6"/>
<sequence length="191" mass="21811">MVIFSLLQRNRKPFWKPSIALKLLKFKLLSYSQIVVGKLYSSRKILKVLKSKTTLTVRRGLIAALSIDSSFFWDLANSTKLISGTCSATFRLILSCSKPKIQLDCPLSFVFIAILVESSPAEHRSNEESHLVMSMLRMLISLPPHECDLSPTGDLSWKDRYYYQLTQSMKRSQKPPFLQPEVADYYNGVID</sequence>
<protein>
    <submittedName>
        <fullName evidence="1">Uncharacterized protein</fullName>
    </submittedName>
</protein>
<dbReference type="EMBL" id="JAHQIW010003531">
    <property type="protein sequence ID" value="KAJ1359021.1"/>
    <property type="molecule type" value="Genomic_DNA"/>
</dbReference>
<keyword evidence="2" id="KW-1185">Reference proteome</keyword>
<evidence type="ECO:0000313" key="2">
    <source>
        <dbReference type="Proteomes" id="UP001196413"/>
    </source>
</evidence>
<accession>A0AAD5QTX6</accession>
<comment type="caution">
    <text evidence="1">The sequence shown here is derived from an EMBL/GenBank/DDBJ whole genome shotgun (WGS) entry which is preliminary data.</text>
</comment>
<gene>
    <name evidence="1" type="ORF">KIN20_017632</name>
</gene>
<proteinExistence type="predicted"/>
<evidence type="ECO:0000313" key="1">
    <source>
        <dbReference type="EMBL" id="KAJ1359021.1"/>
    </source>
</evidence>
<dbReference type="Proteomes" id="UP001196413">
    <property type="component" value="Unassembled WGS sequence"/>
</dbReference>